<protein>
    <recommendedName>
        <fullName evidence="5">Vacuolar membrane protease</fullName>
    </recommendedName>
    <alternativeName>
        <fullName evidence="9">FXNA-related family protease 1</fullName>
    </alternativeName>
</protein>
<feature type="transmembrane region" description="Helical" evidence="11">
    <location>
        <begin position="30"/>
        <end position="48"/>
    </location>
</feature>
<comment type="subcellular location">
    <subcellularLocation>
        <location evidence="3">Vacuole membrane</location>
        <topology evidence="3">Multi-pass membrane protein</topology>
    </subcellularLocation>
</comment>
<name>A0A427A5C3_ENSVE</name>
<sequence>MPRITEASKPLASDETPRPQEQGGKPARSAFLWVALFVLFLNSSWAVYHFQFESLPLPLDAEQAGKRGFSEVSALEHVKYLTKLGPHPVGSDALELAVQGGSVPWAIETYAKVSKYPSGLVISQDLFHSGAIQSATDFQVYEEVGGLSGLDFAYTDATAIYHTKKKREKKKEKRRTYLHQFPALSVARGRRITNEIRCLRVIPSPRAGRKDRGDALSGRVLSSNGVATRGVATGPKAEESRLEGGGLFFREGFFKRPRFLTMRLAREVETRSEGVKVGGRQLLLPQGLLQATTVLDEEVGEGDRD</sequence>
<keyword evidence="7 11" id="KW-1133">Transmembrane helix</keyword>
<feature type="region of interest" description="Disordered" evidence="10">
    <location>
        <begin position="1"/>
        <end position="24"/>
    </location>
</feature>
<evidence type="ECO:0000256" key="6">
    <source>
        <dbReference type="ARBA" id="ARBA00022554"/>
    </source>
</evidence>
<evidence type="ECO:0000259" key="12">
    <source>
        <dbReference type="Pfam" id="PF04389"/>
    </source>
</evidence>
<dbReference type="GO" id="GO:0005774">
    <property type="term" value="C:vacuolar membrane"/>
    <property type="evidence" value="ECO:0007669"/>
    <property type="project" value="UniProtKB-SubCell"/>
</dbReference>
<dbReference type="GO" id="GO:0008235">
    <property type="term" value="F:metalloexopeptidase activity"/>
    <property type="evidence" value="ECO:0007669"/>
    <property type="project" value="InterPro"/>
</dbReference>
<evidence type="ECO:0000256" key="8">
    <source>
        <dbReference type="ARBA" id="ARBA00023180"/>
    </source>
</evidence>
<evidence type="ECO:0000256" key="4">
    <source>
        <dbReference type="ARBA" id="ARBA00010918"/>
    </source>
</evidence>
<keyword evidence="11" id="KW-0812">Transmembrane</keyword>
<comment type="cofactor">
    <cofactor evidence="1">
        <name>Zn(2+)</name>
        <dbReference type="ChEBI" id="CHEBI:29105"/>
    </cofactor>
</comment>
<comment type="similarity">
    <text evidence="4">Belongs to the peptidase M28 family.</text>
</comment>
<evidence type="ECO:0000313" key="13">
    <source>
        <dbReference type="EMBL" id="RRT71437.1"/>
    </source>
</evidence>
<dbReference type="PANTHER" id="PTHR12147">
    <property type="entry name" value="METALLOPEPTIDASE M28 FAMILY MEMBER"/>
    <property type="match status" value="1"/>
</dbReference>
<dbReference type="Proteomes" id="UP000287651">
    <property type="component" value="Unassembled WGS sequence"/>
</dbReference>
<dbReference type="PANTHER" id="PTHR12147:SF58">
    <property type="entry name" value="VACUOLAR MEMBRANE PROTEASE"/>
    <property type="match status" value="1"/>
</dbReference>
<accession>A0A427A5C3</accession>
<dbReference type="Pfam" id="PF04389">
    <property type="entry name" value="Peptidase_M28"/>
    <property type="match status" value="1"/>
</dbReference>
<evidence type="ECO:0000256" key="3">
    <source>
        <dbReference type="ARBA" id="ARBA00004128"/>
    </source>
</evidence>
<dbReference type="EMBL" id="AMZH03003709">
    <property type="protein sequence ID" value="RRT71437.1"/>
    <property type="molecule type" value="Genomic_DNA"/>
</dbReference>
<organism evidence="13 14">
    <name type="scientific">Ensete ventricosum</name>
    <name type="common">Abyssinian banana</name>
    <name type="synonym">Musa ensete</name>
    <dbReference type="NCBI Taxonomy" id="4639"/>
    <lineage>
        <taxon>Eukaryota</taxon>
        <taxon>Viridiplantae</taxon>
        <taxon>Streptophyta</taxon>
        <taxon>Embryophyta</taxon>
        <taxon>Tracheophyta</taxon>
        <taxon>Spermatophyta</taxon>
        <taxon>Magnoliopsida</taxon>
        <taxon>Liliopsida</taxon>
        <taxon>Zingiberales</taxon>
        <taxon>Musaceae</taxon>
        <taxon>Ensete</taxon>
    </lineage>
</organism>
<comment type="caution">
    <text evidence="13">The sequence shown here is derived from an EMBL/GenBank/DDBJ whole genome shotgun (WGS) entry which is preliminary data.</text>
</comment>
<evidence type="ECO:0000256" key="7">
    <source>
        <dbReference type="ARBA" id="ARBA00022989"/>
    </source>
</evidence>
<dbReference type="GO" id="GO:0006508">
    <property type="term" value="P:proteolysis"/>
    <property type="evidence" value="ECO:0007669"/>
    <property type="project" value="InterPro"/>
</dbReference>
<comment type="function">
    <text evidence="2">May be involved in vacuolar sorting and osmoregulation.</text>
</comment>
<feature type="domain" description="Peptidase M28" evidence="12">
    <location>
        <begin position="98"/>
        <end position="170"/>
    </location>
</feature>
<evidence type="ECO:0000256" key="1">
    <source>
        <dbReference type="ARBA" id="ARBA00001947"/>
    </source>
</evidence>
<keyword evidence="11" id="KW-0472">Membrane</keyword>
<evidence type="ECO:0000256" key="11">
    <source>
        <dbReference type="SAM" id="Phobius"/>
    </source>
</evidence>
<evidence type="ECO:0000256" key="10">
    <source>
        <dbReference type="SAM" id="MobiDB-lite"/>
    </source>
</evidence>
<reference evidence="13 14" key="1">
    <citation type="journal article" date="2014" name="Agronomy (Basel)">
        <title>A Draft Genome Sequence for Ensete ventricosum, the Drought-Tolerant Tree Against Hunger.</title>
        <authorList>
            <person name="Harrison J."/>
            <person name="Moore K.A."/>
            <person name="Paszkiewicz K."/>
            <person name="Jones T."/>
            <person name="Grant M."/>
            <person name="Ambacheew D."/>
            <person name="Muzemil S."/>
            <person name="Studholme D.J."/>
        </authorList>
    </citation>
    <scope>NUCLEOTIDE SEQUENCE [LARGE SCALE GENOMIC DNA]</scope>
</reference>
<dbReference type="AlphaFoldDB" id="A0A427A5C3"/>
<evidence type="ECO:0000256" key="5">
    <source>
        <dbReference type="ARBA" id="ARBA00017435"/>
    </source>
</evidence>
<proteinExistence type="inferred from homology"/>
<gene>
    <name evidence="13" type="ORF">B296_00032115</name>
</gene>
<keyword evidence="8" id="KW-0325">Glycoprotein</keyword>
<dbReference type="InterPro" id="IPR007484">
    <property type="entry name" value="Peptidase_M28"/>
</dbReference>
<keyword evidence="6" id="KW-0926">Vacuole</keyword>
<evidence type="ECO:0000256" key="2">
    <source>
        <dbReference type="ARBA" id="ARBA00003273"/>
    </source>
</evidence>
<evidence type="ECO:0000313" key="14">
    <source>
        <dbReference type="Proteomes" id="UP000287651"/>
    </source>
</evidence>
<evidence type="ECO:0000256" key="9">
    <source>
        <dbReference type="ARBA" id="ARBA00031512"/>
    </source>
</evidence>
<dbReference type="InterPro" id="IPR045175">
    <property type="entry name" value="M28_fam"/>
</dbReference>